<keyword evidence="3" id="KW-0472">Membrane</keyword>
<dbReference type="GO" id="GO:0006654">
    <property type="term" value="P:phosphatidic acid biosynthetic process"/>
    <property type="evidence" value="ECO:0007669"/>
    <property type="project" value="TreeGrafter"/>
</dbReference>
<accession>A0A1G2F8N2</accession>
<gene>
    <name evidence="5" type="ORF">A2Y98_00740</name>
</gene>
<dbReference type="AlphaFoldDB" id="A0A1G2F8N2"/>
<keyword evidence="2" id="KW-0012">Acyltransferase</keyword>
<evidence type="ECO:0000313" key="5">
    <source>
        <dbReference type="EMBL" id="OGZ33980.1"/>
    </source>
</evidence>
<keyword evidence="3" id="KW-1133">Transmembrane helix</keyword>
<dbReference type="InterPro" id="IPR002123">
    <property type="entry name" value="Plipid/glycerol_acylTrfase"/>
</dbReference>
<feature type="transmembrane region" description="Helical" evidence="3">
    <location>
        <begin position="7"/>
        <end position="28"/>
    </location>
</feature>
<dbReference type="SMART" id="SM00563">
    <property type="entry name" value="PlsC"/>
    <property type="match status" value="1"/>
</dbReference>
<organism evidence="5 6">
    <name type="scientific">Candidatus Portnoybacteria bacterium RBG_19FT_COMBO_36_7</name>
    <dbReference type="NCBI Taxonomy" id="1801992"/>
    <lineage>
        <taxon>Bacteria</taxon>
        <taxon>Candidatus Portnoyibacteriota</taxon>
    </lineage>
</organism>
<reference evidence="5 6" key="1">
    <citation type="journal article" date="2016" name="Nat. Commun.">
        <title>Thousands of microbial genomes shed light on interconnected biogeochemical processes in an aquifer system.</title>
        <authorList>
            <person name="Anantharaman K."/>
            <person name="Brown C.T."/>
            <person name="Hug L.A."/>
            <person name="Sharon I."/>
            <person name="Castelle C.J."/>
            <person name="Probst A.J."/>
            <person name="Thomas B.C."/>
            <person name="Singh A."/>
            <person name="Wilkins M.J."/>
            <person name="Karaoz U."/>
            <person name="Brodie E.L."/>
            <person name="Williams K.H."/>
            <person name="Hubbard S.S."/>
            <person name="Banfield J.F."/>
        </authorList>
    </citation>
    <scope>NUCLEOTIDE SEQUENCE [LARGE SCALE GENOMIC DNA]</scope>
</reference>
<dbReference type="Pfam" id="PF01553">
    <property type="entry name" value="Acyltransferase"/>
    <property type="match status" value="1"/>
</dbReference>
<evidence type="ECO:0000259" key="4">
    <source>
        <dbReference type="SMART" id="SM00563"/>
    </source>
</evidence>
<dbReference type="SUPFAM" id="SSF69593">
    <property type="entry name" value="Glycerol-3-phosphate (1)-acyltransferase"/>
    <property type="match status" value="1"/>
</dbReference>
<dbReference type="Proteomes" id="UP000179099">
    <property type="component" value="Unassembled WGS sequence"/>
</dbReference>
<comment type="caution">
    <text evidence="5">The sequence shown here is derived from an EMBL/GenBank/DDBJ whole genome shotgun (WGS) entry which is preliminary data.</text>
</comment>
<evidence type="ECO:0000256" key="1">
    <source>
        <dbReference type="ARBA" id="ARBA00022679"/>
    </source>
</evidence>
<keyword evidence="1" id="KW-0808">Transferase</keyword>
<name>A0A1G2F8N2_9BACT</name>
<evidence type="ECO:0000256" key="3">
    <source>
        <dbReference type="SAM" id="Phobius"/>
    </source>
</evidence>
<dbReference type="STRING" id="1801992.A2Y98_00740"/>
<protein>
    <recommendedName>
        <fullName evidence="4">Phospholipid/glycerol acyltransferase domain-containing protein</fullName>
    </recommendedName>
</protein>
<evidence type="ECO:0000256" key="2">
    <source>
        <dbReference type="ARBA" id="ARBA00023315"/>
    </source>
</evidence>
<feature type="domain" description="Phospholipid/glycerol acyltransferase" evidence="4">
    <location>
        <begin position="33"/>
        <end position="142"/>
    </location>
</feature>
<dbReference type="EMBL" id="MHMW01000021">
    <property type="protein sequence ID" value="OGZ33980.1"/>
    <property type="molecule type" value="Genomic_DNA"/>
</dbReference>
<dbReference type="GO" id="GO:0003841">
    <property type="term" value="F:1-acylglycerol-3-phosphate O-acyltransferase activity"/>
    <property type="evidence" value="ECO:0007669"/>
    <property type="project" value="TreeGrafter"/>
</dbReference>
<proteinExistence type="predicted"/>
<dbReference type="PANTHER" id="PTHR10434:SF40">
    <property type="entry name" value="1-ACYL-SN-GLYCEROL-3-PHOSPHATE ACYLTRANSFERASE"/>
    <property type="match status" value="1"/>
</dbReference>
<evidence type="ECO:0000313" key="6">
    <source>
        <dbReference type="Proteomes" id="UP000179099"/>
    </source>
</evidence>
<sequence length="192" mass="21778">MNAWYKIARFLGKIILFFGPPVLVFGSLPENPAVIFSNHYSFLDPPLLAIMLNRRLWFLALPEVLEWKFIGWLIRKSRSAISISSTGPFGLKGAIKILKSGGTIVIFPEGTRSETREVQDFKPGLAMLTKFAKAVPIAIDGTFEAWPRGRRLPRRYKIKILIGKPIEFSPEQENEEIVRIAKKEISLLLRQG</sequence>
<dbReference type="CDD" id="cd07989">
    <property type="entry name" value="LPLAT_AGPAT-like"/>
    <property type="match status" value="1"/>
</dbReference>
<keyword evidence="3" id="KW-0812">Transmembrane</keyword>
<dbReference type="PANTHER" id="PTHR10434">
    <property type="entry name" value="1-ACYL-SN-GLYCEROL-3-PHOSPHATE ACYLTRANSFERASE"/>
    <property type="match status" value="1"/>
</dbReference>